<evidence type="ECO:0000313" key="9">
    <source>
        <dbReference type="Proteomes" id="UP000036987"/>
    </source>
</evidence>
<keyword evidence="5" id="KW-0539">Nucleus</keyword>
<comment type="subcellular location">
    <subcellularLocation>
        <location evidence="1">Nucleus</location>
    </subcellularLocation>
</comment>
<accession>A0A0K9Q353</accession>
<feature type="region of interest" description="Disordered" evidence="6">
    <location>
        <begin position="175"/>
        <end position="214"/>
    </location>
</feature>
<dbReference type="Proteomes" id="UP000036987">
    <property type="component" value="Unassembled WGS sequence"/>
</dbReference>
<dbReference type="CDD" id="cd11454">
    <property type="entry name" value="bHLH_AtIND_like"/>
    <property type="match status" value="1"/>
</dbReference>
<keyword evidence="9" id="KW-1185">Reference proteome</keyword>
<name>A0A0K9Q353_ZOSMR</name>
<keyword evidence="4" id="KW-0804">Transcription</keyword>
<dbReference type="PANTHER" id="PTHR45914">
    <property type="entry name" value="TRANSCRIPTION FACTOR HEC3-RELATED"/>
    <property type="match status" value="1"/>
</dbReference>
<evidence type="ECO:0000313" key="8">
    <source>
        <dbReference type="EMBL" id="KMZ75711.1"/>
    </source>
</evidence>
<organism evidence="8 9">
    <name type="scientific">Zostera marina</name>
    <name type="common">Eelgrass</name>
    <dbReference type="NCBI Taxonomy" id="29655"/>
    <lineage>
        <taxon>Eukaryota</taxon>
        <taxon>Viridiplantae</taxon>
        <taxon>Streptophyta</taxon>
        <taxon>Embryophyta</taxon>
        <taxon>Tracheophyta</taxon>
        <taxon>Spermatophyta</taxon>
        <taxon>Magnoliopsida</taxon>
        <taxon>Liliopsida</taxon>
        <taxon>Zosteraceae</taxon>
        <taxon>Zostera</taxon>
    </lineage>
</organism>
<dbReference type="InterPro" id="IPR036638">
    <property type="entry name" value="HLH_DNA-bd_sf"/>
</dbReference>
<dbReference type="GO" id="GO:0003700">
    <property type="term" value="F:DNA-binding transcription factor activity"/>
    <property type="evidence" value="ECO:0007669"/>
    <property type="project" value="InterPro"/>
</dbReference>
<evidence type="ECO:0000259" key="7">
    <source>
        <dbReference type="PROSITE" id="PS50888"/>
    </source>
</evidence>
<evidence type="ECO:0000256" key="4">
    <source>
        <dbReference type="ARBA" id="ARBA00023163"/>
    </source>
</evidence>
<gene>
    <name evidence="8" type="ORF">ZOSMA_110G00150</name>
</gene>
<dbReference type="PANTHER" id="PTHR45914:SF12">
    <property type="entry name" value="TRANSCRIPTION FACTOR BHLH87"/>
    <property type="match status" value="1"/>
</dbReference>
<dbReference type="InterPro" id="IPR045843">
    <property type="entry name" value="IND-like"/>
</dbReference>
<protein>
    <recommendedName>
        <fullName evidence="7">BHLH domain-containing protein</fullName>
    </recommendedName>
</protein>
<comment type="caution">
    <text evidence="8">The sequence shown here is derived from an EMBL/GenBank/DDBJ whole genome shotgun (WGS) entry which is preliminary data.</text>
</comment>
<dbReference type="PROSITE" id="PS50888">
    <property type="entry name" value="BHLH"/>
    <property type="match status" value="1"/>
</dbReference>
<dbReference type="OrthoDB" id="2017571at2759"/>
<sequence length="386" mass="42008">MDRLGVDNQLPALPGNDGMGYCCVRNSSGGAADQGGIGGGGGFFFGENSMKIINSTSSSDFGRLQDEIMEEQLSLFHNGQDDLWLQELKNTSTTSTINIIPTTTTTTTMGVPVQDLMMPPSSNGTILIQHLGSRYEDDDGISGFCGWEAENYGAISSKRKEIGGGSVLMEKKPRLMNNPNVSSCNIDFRQGGGSGDRRRRRHQQHLLHPNRDDESDAEAIAHVKEMIYRAAALRPVSLGTEIAVEKPKRRNVKISSDPQTVAARHRREKISERLRVLQKLVPGGTKMDTASMLDEAGNYLKFLKSQVIALENVGKDMIYSPVAAATAVAANNNNNNITSSSSSASPHSINIIPPPYSFSHALADDASFITVDDQTLFHDHRSHHCH</sequence>
<evidence type="ECO:0000256" key="2">
    <source>
        <dbReference type="ARBA" id="ARBA00005510"/>
    </source>
</evidence>
<evidence type="ECO:0000256" key="5">
    <source>
        <dbReference type="ARBA" id="ARBA00023242"/>
    </source>
</evidence>
<dbReference type="Pfam" id="PF00010">
    <property type="entry name" value="HLH"/>
    <property type="match status" value="1"/>
</dbReference>
<dbReference type="STRING" id="29655.A0A0K9Q353"/>
<dbReference type="SMART" id="SM00353">
    <property type="entry name" value="HLH"/>
    <property type="match status" value="1"/>
</dbReference>
<dbReference type="Gene3D" id="4.10.280.10">
    <property type="entry name" value="Helix-loop-helix DNA-binding domain"/>
    <property type="match status" value="1"/>
</dbReference>
<evidence type="ECO:0000256" key="6">
    <source>
        <dbReference type="SAM" id="MobiDB-lite"/>
    </source>
</evidence>
<dbReference type="AlphaFoldDB" id="A0A0K9Q353"/>
<evidence type="ECO:0000256" key="3">
    <source>
        <dbReference type="ARBA" id="ARBA00023015"/>
    </source>
</evidence>
<keyword evidence="3" id="KW-0805">Transcription regulation</keyword>
<feature type="domain" description="BHLH" evidence="7">
    <location>
        <begin position="254"/>
        <end position="303"/>
    </location>
</feature>
<dbReference type="EMBL" id="LFYR01000120">
    <property type="protein sequence ID" value="KMZ75711.1"/>
    <property type="molecule type" value="Genomic_DNA"/>
</dbReference>
<evidence type="ECO:0000256" key="1">
    <source>
        <dbReference type="ARBA" id="ARBA00004123"/>
    </source>
</evidence>
<dbReference type="GO" id="GO:0046983">
    <property type="term" value="F:protein dimerization activity"/>
    <property type="evidence" value="ECO:0007669"/>
    <property type="project" value="InterPro"/>
</dbReference>
<proteinExistence type="inferred from homology"/>
<dbReference type="GO" id="GO:0005634">
    <property type="term" value="C:nucleus"/>
    <property type="evidence" value="ECO:0007669"/>
    <property type="project" value="UniProtKB-SubCell"/>
</dbReference>
<dbReference type="SUPFAM" id="SSF47459">
    <property type="entry name" value="HLH, helix-loop-helix DNA-binding domain"/>
    <property type="match status" value="1"/>
</dbReference>
<comment type="similarity">
    <text evidence="2">Belongs to the bHLH protein family.</text>
</comment>
<reference evidence="9" key="1">
    <citation type="journal article" date="2016" name="Nature">
        <title>The genome of the seagrass Zostera marina reveals angiosperm adaptation to the sea.</title>
        <authorList>
            <person name="Olsen J.L."/>
            <person name="Rouze P."/>
            <person name="Verhelst B."/>
            <person name="Lin Y.-C."/>
            <person name="Bayer T."/>
            <person name="Collen J."/>
            <person name="Dattolo E."/>
            <person name="De Paoli E."/>
            <person name="Dittami S."/>
            <person name="Maumus F."/>
            <person name="Michel G."/>
            <person name="Kersting A."/>
            <person name="Lauritano C."/>
            <person name="Lohaus R."/>
            <person name="Toepel M."/>
            <person name="Tonon T."/>
            <person name="Vanneste K."/>
            <person name="Amirebrahimi M."/>
            <person name="Brakel J."/>
            <person name="Bostroem C."/>
            <person name="Chovatia M."/>
            <person name="Grimwood J."/>
            <person name="Jenkins J.W."/>
            <person name="Jueterbock A."/>
            <person name="Mraz A."/>
            <person name="Stam W.T."/>
            <person name="Tice H."/>
            <person name="Bornberg-Bauer E."/>
            <person name="Green P.J."/>
            <person name="Pearson G.A."/>
            <person name="Procaccini G."/>
            <person name="Duarte C.M."/>
            <person name="Schmutz J."/>
            <person name="Reusch T.B.H."/>
            <person name="Van de Peer Y."/>
        </authorList>
    </citation>
    <scope>NUCLEOTIDE SEQUENCE [LARGE SCALE GENOMIC DNA]</scope>
    <source>
        <strain evidence="9">cv. Finnish</strain>
    </source>
</reference>
<dbReference type="InterPro" id="IPR011598">
    <property type="entry name" value="bHLH_dom"/>
</dbReference>